<dbReference type="EMBL" id="JACTNZ010000010">
    <property type="protein sequence ID" value="KAG5530213.1"/>
    <property type="molecule type" value="Genomic_DNA"/>
</dbReference>
<keyword evidence="2" id="KW-1185">Reference proteome</keyword>
<dbReference type="Proteomes" id="UP000823749">
    <property type="component" value="Chromosome 10"/>
</dbReference>
<proteinExistence type="predicted"/>
<name>A0AAV6INI2_9ERIC</name>
<reference evidence="1" key="1">
    <citation type="submission" date="2020-08" db="EMBL/GenBank/DDBJ databases">
        <title>Plant Genome Project.</title>
        <authorList>
            <person name="Zhang R.-G."/>
        </authorList>
    </citation>
    <scope>NUCLEOTIDE SEQUENCE</scope>
    <source>
        <strain evidence="1">WSP0</strain>
        <tissue evidence="1">Leaf</tissue>
    </source>
</reference>
<gene>
    <name evidence="1" type="ORF">RHGRI_030551</name>
</gene>
<accession>A0AAV6INI2</accession>
<evidence type="ECO:0000313" key="1">
    <source>
        <dbReference type="EMBL" id="KAG5530213.1"/>
    </source>
</evidence>
<comment type="caution">
    <text evidence="1">The sequence shown here is derived from an EMBL/GenBank/DDBJ whole genome shotgun (WGS) entry which is preliminary data.</text>
</comment>
<dbReference type="AlphaFoldDB" id="A0AAV6INI2"/>
<protein>
    <submittedName>
        <fullName evidence="1">Uncharacterized protein</fullName>
    </submittedName>
</protein>
<evidence type="ECO:0000313" key="2">
    <source>
        <dbReference type="Proteomes" id="UP000823749"/>
    </source>
</evidence>
<sequence>MFKWSAGDALIEKAHVILAFLTSLPSSLLEVRTIYMVLLPFVKMLWHSRRTEFPSGSHLLLHQVILDHVQGFLKQQQSMRSVVYLK</sequence>
<organism evidence="1 2">
    <name type="scientific">Rhododendron griersonianum</name>
    <dbReference type="NCBI Taxonomy" id="479676"/>
    <lineage>
        <taxon>Eukaryota</taxon>
        <taxon>Viridiplantae</taxon>
        <taxon>Streptophyta</taxon>
        <taxon>Embryophyta</taxon>
        <taxon>Tracheophyta</taxon>
        <taxon>Spermatophyta</taxon>
        <taxon>Magnoliopsida</taxon>
        <taxon>eudicotyledons</taxon>
        <taxon>Gunneridae</taxon>
        <taxon>Pentapetalae</taxon>
        <taxon>asterids</taxon>
        <taxon>Ericales</taxon>
        <taxon>Ericaceae</taxon>
        <taxon>Ericoideae</taxon>
        <taxon>Rhodoreae</taxon>
        <taxon>Rhododendron</taxon>
    </lineage>
</organism>